<organism evidence="2 3">
    <name type="scientific">Limosa lapponica baueri</name>
    <dbReference type="NCBI Taxonomy" id="1758121"/>
    <lineage>
        <taxon>Eukaryota</taxon>
        <taxon>Metazoa</taxon>
        <taxon>Chordata</taxon>
        <taxon>Craniata</taxon>
        <taxon>Vertebrata</taxon>
        <taxon>Euteleostomi</taxon>
        <taxon>Archelosauria</taxon>
        <taxon>Archosauria</taxon>
        <taxon>Dinosauria</taxon>
        <taxon>Saurischia</taxon>
        <taxon>Theropoda</taxon>
        <taxon>Coelurosauria</taxon>
        <taxon>Aves</taxon>
        <taxon>Neognathae</taxon>
        <taxon>Neoaves</taxon>
        <taxon>Charadriiformes</taxon>
        <taxon>Scolopacidae</taxon>
        <taxon>Limosa</taxon>
    </lineage>
</organism>
<proteinExistence type="predicted"/>
<name>A0A2I0TRR3_LIMLA</name>
<feature type="compositionally biased region" description="Basic and acidic residues" evidence="1">
    <location>
        <begin position="115"/>
        <end position="126"/>
    </location>
</feature>
<evidence type="ECO:0000313" key="2">
    <source>
        <dbReference type="EMBL" id="PKU36504.1"/>
    </source>
</evidence>
<reference evidence="3" key="1">
    <citation type="submission" date="2017-11" db="EMBL/GenBank/DDBJ databases">
        <authorList>
            <person name="Lima N.C."/>
            <person name="Parody-Merino A.M."/>
            <person name="Battley P.F."/>
            <person name="Fidler A.E."/>
            <person name="Prosdocimi F."/>
        </authorList>
    </citation>
    <scope>NUCLEOTIDE SEQUENCE [LARGE SCALE GENOMIC DNA]</scope>
</reference>
<reference evidence="3" key="2">
    <citation type="submission" date="2017-12" db="EMBL/GenBank/DDBJ databases">
        <title>Genome sequence of the Bar-tailed Godwit (Limosa lapponica baueri).</title>
        <authorList>
            <person name="Lima N.C.B."/>
            <person name="Parody-Merino A.M."/>
            <person name="Battley P.F."/>
            <person name="Fidler A.E."/>
            <person name="Prosdocimi F."/>
        </authorList>
    </citation>
    <scope>NUCLEOTIDE SEQUENCE [LARGE SCALE GENOMIC DNA]</scope>
</reference>
<dbReference type="AlphaFoldDB" id="A0A2I0TRR3"/>
<feature type="region of interest" description="Disordered" evidence="1">
    <location>
        <begin position="115"/>
        <end position="139"/>
    </location>
</feature>
<accession>A0A2I0TRR3</accession>
<gene>
    <name evidence="2" type="ORF">llap_13192</name>
</gene>
<keyword evidence="3" id="KW-1185">Reference proteome</keyword>
<dbReference type="EMBL" id="KZ507594">
    <property type="protein sequence ID" value="PKU36504.1"/>
    <property type="molecule type" value="Genomic_DNA"/>
</dbReference>
<evidence type="ECO:0000256" key="1">
    <source>
        <dbReference type="SAM" id="MobiDB-lite"/>
    </source>
</evidence>
<sequence>MGNEQEELEAILLLKSYNLVGGIPCSYRWLQAVQKGQARKKGWRHCPLCQEIECEELSLETDGDRGARQAWYNHINLFQLGSYTGRNQADFNNKRITEVIGCLCDERLIPVITEDHGGKKPTEEHQTLSQSQGTPGPGRYQGCWMKITKSGSSKKLPGAPHRLKGGY</sequence>
<dbReference type="Proteomes" id="UP000233556">
    <property type="component" value="Unassembled WGS sequence"/>
</dbReference>
<protein>
    <submittedName>
        <fullName evidence="2">Uncharacterized protein</fullName>
    </submittedName>
</protein>
<evidence type="ECO:0000313" key="3">
    <source>
        <dbReference type="Proteomes" id="UP000233556"/>
    </source>
</evidence>